<keyword evidence="2" id="KW-1185">Reference proteome</keyword>
<dbReference type="GO" id="GO:0003924">
    <property type="term" value="F:GTPase activity"/>
    <property type="evidence" value="ECO:0007669"/>
    <property type="project" value="InterPro"/>
</dbReference>
<dbReference type="InterPro" id="IPR027417">
    <property type="entry name" value="P-loop_NTPase"/>
</dbReference>
<dbReference type="SUPFAM" id="SSF52540">
    <property type="entry name" value="P-loop containing nucleoside triphosphate hydrolases"/>
    <property type="match status" value="1"/>
</dbReference>
<dbReference type="AlphaFoldDB" id="A0A0E0FCV3"/>
<protein>
    <submittedName>
        <fullName evidence="1">Uncharacterized protein</fullName>
    </submittedName>
</protein>
<evidence type="ECO:0000313" key="2">
    <source>
        <dbReference type="Proteomes" id="UP000008021"/>
    </source>
</evidence>
<dbReference type="Proteomes" id="UP000008021">
    <property type="component" value="Chromosome 12"/>
</dbReference>
<dbReference type="STRING" id="40149.A0A0E0FCV3"/>
<proteinExistence type="predicted"/>
<accession>A0A0E0FCV3</accession>
<dbReference type="GO" id="GO:0005525">
    <property type="term" value="F:GTP binding"/>
    <property type="evidence" value="ECO:0007669"/>
    <property type="project" value="InterPro"/>
</dbReference>
<reference evidence="1" key="1">
    <citation type="submission" date="2015-04" db="UniProtKB">
        <authorList>
            <consortium name="EnsemblPlants"/>
        </authorList>
    </citation>
    <scope>IDENTIFICATION</scope>
</reference>
<dbReference type="EnsemblPlants" id="OMERI12G10370.1">
    <property type="protein sequence ID" value="OMERI12G10370.1"/>
    <property type="gene ID" value="OMERI12G10370"/>
</dbReference>
<sequence length="146" mass="16670">MPSTKITLCPDSKTTSCRRALGSWSGQWTPTMGAMGALLVYDVTEDHNFCKFEHVSYRTPRTCRLQHIMLIRDKIDLKHLRSVALEDATRFVEMKSLSFSETCVFETINLVLVPSEMANLFRSLRHMPVVLYHDTALSMLVVTMDV</sequence>
<dbReference type="HOGENOM" id="CLU_1780393_0_0_1"/>
<dbReference type="eggNOG" id="KOG0087">
    <property type="taxonomic scope" value="Eukaryota"/>
</dbReference>
<dbReference type="Pfam" id="PF00071">
    <property type="entry name" value="Ras"/>
    <property type="match status" value="1"/>
</dbReference>
<evidence type="ECO:0000313" key="1">
    <source>
        <dbReference type="EnsemblPlants" id="OMERI12G10370.1"/>
    </source>
</evidence>
<dbReference type="Gene3D" id="3.40.50.300">
    <property type="entry name" value="P-loop containing nucleotide triphosphate hydrolases"/>
    <property type="match status" value="1"/>
</dbReference>
<organism evidence="1">
    <name type="scientific">Oryza meridionalis</name>
    <dbReference type="NCBI Taxonomy" id="40149"/>
    <lineage>
        <taxon>Eukaryota</taxon>
        <taxon>Viridiplantae</taxon>
        <taxon>Streptophyta</taxon>
        <taxon>Embryophyta</taxon>
        <taxon>Tracheophyta</taxon>
        <taxon>Spermatophyta</taxon>
        <taxon>Magnoliopsida</taxon>
        <taxon>Liliopsida</taxon>
        <taxon>Poales</taxon>
        <taxon>Poaceae</taxon>
        <taxon>BOP clade</taxon>
        <taxon>Oryzoideae</taxon>
        <taxon>Oryzeae</taxon>
        <taxon>Oryzinae</taxon>
        <taxon>Oryza</taxon>
    </lineage>
</organism>
<reference evidence="1" key="2">
    <citation type="submission" date="2018-05" db="EMBL/GenBank/DDBJ databases">
        <title>OmerRS3 (Oryza meridionalis Reference Sequence Version 3).</title>
        <authorList>
            <person name="Zhang J."/>
            <person name="Kudrna D."/>
            <person name="Lee S."/>
            <person name="Talag J."/>
            <person name="Welchert J."/>
            <person name="Wing R.A."/>
        </authorList>
    </citation>
    <scope>NUCLEOTIDE SEQUENCE [LARGE SCALE GENOMIC DNA]</scope>
    <source>
        <strain evidence="1">cv. OR44</strain>
    </source>
</reference>
<name>A0A0E0FCV3_9ORYZ</name>
<dbReference type="InterPro" id="IPR001806">
    <property type="entry name" value="Small_GTPase"/>
</dbReference>
<dbReference type="Gramene" id="OMERI12G10370.1">
    <property type="protein sequence ID" value="OMERI12G10370.1"/>
    <property type="gene ID" value="OMERI12G10370"/>
</dbReference>